<accession>A0ABS4WX28</accession>
<dbReference type="SUPFAM" id="SSF52266">
    <property type="entry name" value="SGNH hydrolase"/>
    <property type="match status" value="1"/>
</dbReference>
<dbReference type="Gene3D" id="3.40.50.1110">
    <property type="entry name" value="SGNH hydrolase"/>
    <property type="match status" value="1"/>
</dbReference>
<gene>
    <name evidence="2" type="ORF">JOF43_000700</name>
</gene>
<reference evidence="2 3" key="1">
    <citation type="submission" date="2021-03" db="EMBL/GenBank/DDBJ databases">
        <title>Sequencing the genomes of 1000 actinobacteria strains.</title>
        <authorList>
            <person name="Klenk H.-P."/>
        </authorList>
    </citation>
    <scope>NUCLEOTIDE SEQUENCE [LARGE SCALE GENOMIC DNA]</scope>
    <source>
        <strain evidence="2 3">DSM 14566</strain>
    </source>
</reference>
<name>A0ABS4WX28_9MICO</name>
<dbReference type="Gene3D" id="2.60.120.260">
    <property type="entry name" value="Galactose-binding domain-like"/>
    <property type="match status" value="1"/>
</dbReference>
<sequence length="378" mass="40783">MHSTPLAPDLVRGLAELEPTARGLRTHRLPAWARAQFPDPQVLSMEQQPSGGRLSLRTGASQLELELHATRVAFRGAERPRGRVDVVIDGELVLSDPLTGGDALEVDLATGESVLESGPTHRTVLQDVGAEEKEIELWLPHNEGIELVALRTDEPVLPLDPGGQQAWVHYGSSISQGSNAASPTRIWPVVAARAAGRQLRNLGLGGGALLDPFVARTIRDAPADVISLELGINIVNLDGFRRRTLVPAVHGFLDTIREGHPHTPIHLISPLFCGIHERTPGPGMVDPASIGTDQVRFAASGTEGDTELGRLTLEVFREALEDVMDRREDANLHHVDGLALYGEADAAEHPLPDGLHPDTETHRLIGERFAAQVFGAEE</sequence>
<comment type="caution">
    <text evidence="2">The sequence shown here is derived from an EMBL/GenBank/DDBJ whole genome shotgun (WGS) entry which is preliminary data.</text>
</comment>
<evidence type="ECO:0000313" key="3">
    <source>
        <dbReference type="Proteomes" id="UP001519290"/>
    </source>
</evidence>
<protein>
    <submittedName>
        <fullName evidence="2">Lysophospholipase L1-like esterase</fullName>
    </submittedName>
</protein>
<proteinExistence type="predicted"/>
<organism evidence="2 3">
    <name type="scientific">Brachybacterium sacelli</name>
    <dbReference type="NCBI Taxonomy" id="173364"/>
    <lineage>
        <taxon>Bacteria</taxon>
        <taxon>Bacillati</taxon>
        <taxon>Actinomycetota</taxon>
        <taxon>Actinomycetes</taxon>
        <taxon>Micrococcales</taxon>
        <taxon>Dermabacteraceae</taxon>
        <taxon>Brachybacterium</taxon>
    </lineage>
</organism>
<dbReference type="InterPro" id="IPR036514">
    <property type="entry name" value="SGNH_hydro_sf"/>
</dbReference>
<evidence type="ECO:0000259" key="1">
    <source>
        <dbReference type="Pfam" id="PF14606"/>
    </source>
</evidence>
<feature type="domain" description="SGNH hydrolase-type esterase" evidence="1">
    <location>
        <begin position="167"/>
        <end position="268"/>
    </location>
</feature>
<dbReference type="InterPro" id="IPR013830">
    <property type="entry name" value="SGNH_hydro"/>
</dbReference>
<dbReference type="RefSeq" id="WP_209899152.1">
    <property type="nucleotide sequence ID" value="NZ_BAAAJW010000015.1"/>
</dbReference>
<evidence type="ECO:0000313" key="2">
    <source>
        <dbReference type="EMBL" id="MBP2380743.1"/>
    </source>
</evidence>
<keyword evidence="3" id="KW-1185">Reference proteome</keyword>
<dbReference type="EMBL" id="JAGIOD010000001">
    <property type="protein sequence ID" value="MBP2380743.1"/>
    <property type="molecule type" value="Genomic_DNA"/>
</dbReference>
<dbReference type="Proteomes" id="UP001519290">
    <property type="component" value="Unassembled WGS sequence"/>
</dbReference>
<dbReference type="Pfam" id="PF14606">
    <property type="entry name" value="Lipase_GDSL_3"/>
    <property type="match status" value="1"/>
</dbReference>